<keyword evidence="1" id="KW-0812">Transmembrane</keyword>
<name>A0A1S9PCG4_9SPHI</name>
<dbReference type="RefSeq" id="WP_078349350.1">
    <property type="nucleotide sequence ID" value="NZ_MBTF01000023.1"/>
</dbReference>
<keyword evidence="3" id="KW-1185">Reference proteome</keyword>
<evidence type="ECO:0000313" key="2">
    <source>
        <dbReference type="EMBL" id="OOQ58645.1"/>
    </source>
</evidence>
<keyword evidence="1" id="KW-1133">Transmembrane helix</keyword>
<evidence type="ECO:0000313" key="3">
    <source>
        <dbReference type="Proteomes" id="UP000189739"/>
    </source>
</evidence>
<reference evidence="2 3" key="1">
    <citation type="submission" date="2016-07" db="EMBL/GenBank/DDBJ databases">
        <title>Genomic analysis of zinc-resistant bacterium Mucilaginibacter pedocola TBZ30.</title>
        <authorList>
            <person name="Huang J."/>
            <person name="Tang J."/>
        </authorList>
    </citation>
    <scope>NUCLEOTIDE SEQUENCE [LARGE SCALE GENOMIC DNA]</scope>
    <source>
        <strain evidence="2 3">TBZ30</strain>
    </source>
</reference>
<feature type="transmembrane region" description="Helical" evidence="1">
    <location>
        <begin position="20"/>
        <end position="38"/>
    </location>
</feature>
<comment type="caution">
    <text evidence="2">The sequence shown here is derived from an EMBL/GenBank/DDBJ whole genome shotgun (WGS) entry which is preliminary data.</text>
</comment>
<dbReference type="STRING" id="1792845.BC343_08240"/>
<dbReference type="Proteomes" id="UP000189739">
    <property type="component" value="Unassembled WGS sequence"/>
</dbReference>
<proteinExistence type="predicted"/>
<evidence type="ECO:0000256" key="1">
    <source>
        <dbReference type="SAM" id="Phobius"/>
    </source>
</evidence>
<gene>
    <name evidence="2" type="ORF">BC343_08240</name>
</gene>
<feature type="transmembrane region" description="Helical" evidence="1">
    <location>
        <begin position="44"/>
        <end position="63"/>
    </location>
</feature>
<dbReference type="OrthoDB" id="796254at2"/>
<dbReference type="AlphaFoldDB" id="A0A1S9PCG4"/>
<protein>
    <submittedName>
        <fullName evidence="2">Uncharacterized protein</fullName>
    </submittedName>
</protein>
<organism evidence="2 3">
    <name type="scientific">Mucilaginibacter pedocola</name>
    <dbReference type="NCBI Taxonomy" id="1792845"/>
    <lineage>
        <taxon>Bacteria</taxon>
        <taxon>Pseudomonadati</taxon>
        <taxon>Bacteroidota</taxon>
        <taxon>Sphingobacteriia</taxon>
        <taxon>Sphingobacteriales</taxon>
        <taxon>Sphingobacteriaceae</taxon>
        <taxon>Mucilaginibacter</taxon>
    </lineage>
</organism>
<dbReference type="EMBL" id="MBTF01000023">
    <property type="protein sequence ID" value="OOQ58645.1"/>
    <property type="molecule type" value="Genomic_DNA"/>
</dbReference>
<accession>A0A1S9PCG4</accession>
<sequence length="152" mass="16967">MLKYALSAQGRAELKRSWTITILASFAAIIAVFSYNLLYRTGGTTNIIIFFAIAAALAVGFVFGRKKYFANTDGTQLTVDDDKITLHVPGQPEAAIAFENIRQIKEAKQGIHLISKLPAKRSVFVMDKFEGFDEIQKLIAERVREHSLMTVK</sequence>
<keyword evidence="1" id="KW-0472">Membrane</keyword>